<evidence type="ECO:0000313" key="2">
    <source>
        <dbReference type="EMBL" id="APF17735.1"/>
    </source>
</evidence>
<dbReference type="STRING" id="880073.Cabys_984"/>
<dbReference type="HOGENOM" id="CLU_048995_3_0_0"/>
<dbReference type="Gene3D" id="2.40.50.180">
    <property type="entry name" value="CheA-289, Domain 4"/>
    <property type="match status" value="1"/>
</dbReference>
<proteinExistence type="predicted"/>
<dbReference type="GO" id="GO:0005829">
    <property type="term" value="C:cytosol"/>
    <property type="evidence" value="ECO:0007669"/>
    <property type="project" value="TreeGrafter"/>
</dbReference>
<dbReference type="Proteomes" id="UP000183868">
    <property type="component" value="Chromosome"/>
</dbReference>
<dbReference type="Pfam" id="PF01584">
    <property type="entry name" value="CheW"/>
    <property type="match status" value="1"/>
</dbReference>
<evidence type="ECO:0000313" key="5">
    <source>
        <dbReference type="Proteomes" id="UP000183868"/>
    </source>
</evidence>
<dbReference type="KEGG" id="caby:Cabys_984"/>
<protein>
    <submittedName>
        <fullName evidence="3">CheW protein</fullName>
    </submittedName>
</protein>
<organism evidence="3 4">
    <name type="scientific">Caldithrix abyssi DSM 13497</name>
    <dbReference type="NCBI Taxonomy" id="880073"/>
    <lineage>
        <taxon>Bacteria</taxon>
        <taxon>Pseudomonadati</taxon>
        <taxon>Calditrichota</taxon>
        <taxon>Calditrichia</taxon>
        <taxon>Calditrichales</taxon>
        <taxon>Calditrichaceae</taxon>
        <taxon>Caldithrix</taxon>
    </lineage>
</organism>
<evidence type="ECO:0000313" key="4">
    <source>
        <dbReference type="Proteomes" id="UP000004671"/>
    </source>
</evidence>
<keyword evidence="4" id="KW-1185">Reference proteome</keyword>
<gene>
    <name evidence="2" type="primary">cheW</name>
    <name evidence="2" type="ORF">Cabys_984</name>
    <name evidence="3" type="ORF">Calab_2204</name>
</gene>
<dbReference type="EMBL" id="CP018099">
    <property type="protein sequence ID" value="APF17735.1"/>
    <property type="molecule type" value="Genomic_DNA"/>
</dbReference>
<feature type="domain" description="CheW-like" evidence="1">
    <location>
        <begin position="2"/>
        <end position="140"/>
    </location>
</feature>
<dbReference type="SMART" id="SM00260">
    <property type="entry name" value="CheW"/>
    <property type="match status" value="1"/>
</dbReference>
<dbReference type="RefSeq" id="WP_006928993.1">
    <property type="nucleotide sequence ID" value="NZ_CM001402.1"/>
</dbReference>
<accession>H1XW42</accession>
<evidence type="ECO:0000313" key="3">
    <source>
        <dbReference type="EMBL" id="EHO41814.1"/>
    </source>
</evidence>
<dbReference type="PaxDb" id="880073-Calab_2204"/>
<dbReference type="GO" id="GO:0007165">
    <property type="term" value="P:signal transduction"/>
    <property type="evidence" value="ECO:0007669"/>
    <property type="project" value="InterPro"/>
</dbReference>
<evidence type="ECO:0000259" key="1">
    <source>
        <dbReference type="PROSITE" id="PS50851"/>
    </source>
</evidence>
<reference evidence="3 4" key="1">
    <citation type="submission" date="2011-09" db="EMBL/GenBank/DDBJ databases">
        <title>The permanent draft genome of Caldithrix abyssi DSM 13497.</title>
        <authorList>
            <consortium name="US DOE Joint Genome Institute (JGI-PGF)"/>
            <person name="Lucas S."/>
            <person name="Han J."/>
            <person name="Lapidus A."/>
            <person name="Bruce D."/>
            <person name="Goodwin L."/>
            <person name="Pitluck S."/>
            <person name="Peters L."/>
            <person name="Kyrpides N."/>
            <person name="Mavromatis K."/>
            <person name="Ivanova N."/>
            <person name="Mikhailova N."/>
            <person name="Chertkov O."/>
            <person name="Detter J.C."/>
            <person name="Tapia R."/>
            <person name="Han C."/>
            <person name="Land M."/>
            <person name="Hauser L."/>
            <person name="Markowitz V."/>
            <person name="Cheng J.-F."/>
            <person name="Hugenholtz P."/>
            <person name="Woyke T."/>
            <person name="Wu D."/>
            <person name="Spring S."/>
            <person name="Brambilla E."/>
            <person name="Klenk H.-P."/>
            <person name="Eisen J.A."/>
        </authorList>
    </citation>
    <scope>NUCLEOTIDE SEQUENCE [LARGE SCALE GENOMIC DNA]</scope>
    <source>
        <strain evidence="3 4">DSM 13497</strain>
    </source>
</reference>
<name>H1XW42_CALAY</name>
<dbReference type="GO" id="GO:0006935">
    <property type="term" value="P:chemotaxis"/>
    <property type="evidence" value="ECO:0007669"/>
    <property type="project" value="InterPro"/>
</dbReference>
<dbReference type="InterPro" id="IPR039315">
    <property type="entry name" value="CheW"/>
</dbReference>
<dbReference type="PANTHER" id="PTHR22617:SF23">
    <property type="entry name" value="CHEMOTAXIS PROTEIN CHEW"/>
    <property type="match status" value="1"/>
</dbReference>
<dbReference type="PANTHER" id="PTHR22617">
    <property type="entry name" value="CHEMOTAXIS SENSOR HISTIDINE KINASE-RELATED"/>
    <property type="match status" value="1"/>
</dbReference>
<reference evidence="2 5" key="2">
    <citation type="submission" date="2016-11" db="EMBL/GenBank/DDBJ databases">
        <title>Genomic analysis of Caldithrix abyssi and proposal of a novel bacterial phylum Caldithrichaeota.</title>
        <authorList>
            <person name="Kublanov I."/>
            <person name="Sigalova O."/>
            <person name="Gavrilov S."/>
            <person name="Lebedinsky A."/>
            <person name="Ivanova N."/>
            <person name="Daum C."/>
            <person name="Reddy T."/>
            <person name="Klenk H.P."/>
            <person name="Goker M."/>
            <person name="Reva O."/>
            <person name="Miroshnichenko M."/>
            <person name="Kyprides N."/>
            <person name="Woyke T."/>
            <person name="Gelfand M."/>
        </authorList>
    </citation>
    <scope>NUCLEOTIDE SEQUENCE [LARGE SCALE GENOMIC DNA]</scope>
    <source>
        <strain evidence="2 5">LF13</strain>
    </source>
</reference>
<dbReference type="eggNOG" id="COG0835">
    <property type="taxonomic scope" value="Bacteria"/>
</dbReference>
<dbReference type="InParanoid" id="H1XW42"/>
<dbReference type="InterPro" id="IPR002545">
    <property type="entry name" value="CheW-lke_dom"/>
</dbReference>
<sequence length="161" mass="18342">MTANYLVFKLGKNEYAIQLGYVKKVSQIVEISPIPKGPKNLIGLINVHGEITPVINLRYILGLKEREINLNDQLIIIESNKSGLAFVVDQVSQIVPAYDENSIPVQNIVPDAKFFERVIKEEEGFIYCINPDTLLTKSELQKINRKVKEEYEKIERQIIAS</sequence>
<dbReference type="AlphaFoldDB" id="H1XW42"/>
<dbReference type="PROSITE" id="PS50851">
    <property type="entry name" value="CHEW"/>
    <property type="match status" value="1"/>
</dbReference>
<dbReference type="SUPFAM" id="SSF50341">
    <property type="entry name" value="CheW-like"/>
    <property type="match status" value="1"/>
</dbReference>
<dbReference type="Proteomes" id="UP000004671">
    <property type="component" value="Chromosome"/>
</dbReference>
<dbReference type="Gene3D" id="2.30.30.40">
    <property type="entry name" value="SH3 Domains"/>
    <property type="match status" value="1"/>
</dbReference>
<dbReference type="InterPro" id="IPR036061">
    <property type="entry name" value="CheW-like_dom_sf"/>
</dbReference>
<dbReference type="EMBL" id="CM001402">
    <property type="protein sequence ID" value="EHO41814.1"/>
    <property type="molecule type" value="Genomic_DNA"/>
</dbReference>